<organism evidence="1 2">
    <name type="scientific">Kaistia nematophila</name>
    <dbReference type="NCBI Taxonomy" id="2994654"/>
    <lineage>
        <taxon>Bacteria</taxon>
        <taxon>Pseudomonadati</taxon>
        <taxon>Pseudomonadota</taxon>
        <taxon>Alphaproteobacteria</taxon>
        <taxon>Hyphomicrobiales</taxon>
        <taxon>Kaistiaceae</taxon>
        <taxon>Kaistia</taxon>
    </lineage>
</organism>
<protein>
    <submittedName>
        <fullName evidence="1">3'-kinase</fullName>
    </submittedName>
</protein>
<dbReference type="EMBL" id="JAPKNK010000002">
    <property type="protein sequence ID" value="MCX5568809.1"/>
    <property type="molecule type" value="Genomic_DNA"/>
</dbReference>
<name>A0A9X3DZG3_9HYPH</name>
<dbReference type="Pfam" id="PF04655">
    <property type="entry name" value="APH_6_hur"/>
    <property type="match status" value="1"/>
</dbReference>
<reference evidence="1" key="1">
    <citation type="submission" date="2022-11" db="EMBL/GenBank/DDBJ databases">
        <title>Biodiversity and phylogenetic relationships of bacteria.</title>
        <authorList>
            <person name="Machado R.A.R."/>
            <person name="Bhat A."/>
            <person name="Loulou A."/>
            <person name="Kallel S."/>
        </authorList>
    </citation>
    <scope>NUCLEOTIDE SEQUENCE</scope>
    <source>
        <strain evidence="1">K-TC2</strain>
    </source>
</reference>
<gene>
    <name evidence="1" type="ORF">OSH07_06365</name>
</gene>
<dbReference type="GO" id="GO:0016773">
    <property type="term" value="F:phosphotransferase activity, alcohol group as acceptor"/>
    <property type="evidence" value="ECO:0007669"/>
    <property type="project" value="InterPro"/>
</dbReference>
<dbReference type="AlphaFoldDB" id="A0A9X3DZG3"/>
<comment type="caution">
    <text evidence="1">The sequence shown here is derived from an EMBL/GenBank/DDBJ whole genome shotgun (WGS) entry which is preliminary data.</text>
</comment>
<evidence type="ECO:0000313" key="2">
    <source>
        <dbReference type="Proteomes" id="UP001144805"/>
    </source>
</evidence>
<dbReference type="GO" id="GO:0019748">
    <property type="term" value="P:secondary metabolic process"/>
    <property type="evidence" value="ECO:0007669"/>
    <property type="project" value="InterPro"/>
</dbReference>
<dbReference type="SUPFAM" id="SSF56112">
    <property type="entry name" value="Protein kinase-like (PK-like)"/>
    <property type="match status" value="1"/>
</dbReference>
<evidence type="ECO:0000313" key="1">
    <source>
        <dbReference type="EMBL" id="MCX5568809.1"/>
    </source>
</evidence>
<proteinExistence type="predicted"/>
<dbReference type="InterPro" id="IPR011009">
    <property type="entry name" value="Kinase-like_dom_sf"/>
</dbReference>
<keyword evidence="2" id="KW-1185">Reference proteome</keyword>
<sequence length="277" mass="29714">MDRVDAEAGRLDDFASYLRRWSLVVDGAPMTTHTSRLLPVRRDGALLMLKLSHAAEERYGGQLMLWWNGDGAVRVLDHDDEAMLMERAAGPRSLADMARSGEDDAASGTLCDVAGRLHAPRGSPEPEATPLELWFRDLPPAAARHGGVLVAATATARNLLDDPRDVRILHGDLHHGNVLDGGPRGFLAIDPKRLRGERAFDFANIFCNPDAAVALAPGRLARQAHMVAEAAGLDRSRLLRWILAYAGLSAAWHLAGDGDPALALAVAELAAAEIPVG</sequence>
<dbReference type="Proteomes" id="UP001144805">
    <property type="component" value="Unassembled WGS sequence"/>
</dbReference>
<accession>A0A9X3DZG3</accession>
<dbReference type="RefSeq" id="WP_266337773.1">
    <property type="nucleotide sequence ID" value="NZ_JAPKNK010000002.1"/>
</dbReference>
<dbReference type="InterPro" id="IPR006748">
    <property type="entry name" value="NH2Glyco/OHUrea_AB-resist_kin"/>
</dbReference>